<evidence type="ECO:0000256" key="2">
    <source>
        <dbReference type="ARBA" id="ARBA00023012"/>
    </source>
</evidence>
<organism evidence="8 9">
    <name type="scientific">Nitrococcus mobilis Nb-231</name>
    <dbReference type="NCBI Taxonomy" id="314278"/>
    <lineage>
        <taxon>Bacteria</taxon>
        <taxon>Pseudomonadati</taxon>
        <taxon>Pseudomonadota</taxon>
        <taxon>Gammaproteobacteria</taxon>
        <taxon>Chromatiales</taxon>
        <taxon>Ectothiorhodospiraceae</taxon>
        <taxon>Nitrococcus</taxon>
    </lineage>
</organism>
<feature type="modified residue" description="4-aspartylphosphate" evidence="6">
    <location>
        <position position="36"/>
    </location>
</feature>
<dbReference type="eggNOG" id="COG0745">
    <property type="taxonomic scope" value="Bacteria"/>
</dbReference>
<dbReference type="Pfam" id="PF00072">
    <property type="entry name" value="Response_reg"/>
    <property type="match status" value="1"/>
</dbReference>
<gene>
    <name evidence="8" type="ORF">NB231_17383</name>
</gene>
<dbReference type="InterPro" id="IPR011006">
    <property type="entry name" value="CheY-like_superfamily"/>
</dbReference>
<dbReference type="EMBL" id="AAOF01000001">
    <property type="protein sequence ID" value="EAR23615.1"/>
    <property type="molecule type" value="Genomic_DNA"/>
</dbReference>
<keyword evidence="2" id="KW-0902">Two-component regulatory system</keyword>
<dbReference type="InterPro" id="IPR039420">
    <property type="entry name" value="WalR-like"/>
</dbReference>
<dbReference type="GO" id="GO:0000156">
    <property type="term" value="F:phosphorelay response regulator activity"/>
    <property type="evidence" value="ECO:0007669"/>
    <property type="project" value="TreeGrafter"/>
</dbReference>
<dbReference type="AlphaFoldDB" id="A4BMS7"/>
<dbReference type="SMART" id="SM00448">
    <property type="entry name" value="REC"/>
    <property type="match status" value="1"/>
</dbReference>
<dbReference type="Proteomes" id="UP000003374">
    <property type="component" value="Unassembled WGS sequence"/>
</dbReference>
<dbReference type="InterPro" id="IPR001789">
    <property type="entry name" value="Sig_transdc_resp-reg_receiver"/>
</dbReference>
<dbReference type="GO" id="GO:0000976">
    <property type="term" value="F:transcription cis-regulatory region binding"/>
    <property type="evidence" value="ECO:0007669"/>
    <property type="project" value="TreeGrafter"/>
</dbReference>
<evidence type="ECO:0000259" key="7">
    <source>
        <dbReference type="PROSITE" id="PS50110"/>
    </source>
</evidence>
<evidence type="ECO:0000313" key="9">
    <source>
        <dbReference type="Proteomes" id="UP000003374"/>
    </source>
</evidence>
<keyword evidence="4" id="KW-0238">DNA-binding</keyword>
<comment type="caution">
    <text evidence="8">The sequence shown here is derived from an EMBL/GenBank/DDBJ whole genome shotgun (WGS) entry which is preliminary data.</text>
</comment>
<dbReference type="STRING" id="314278.NB231_17383"/>
<accession>A4BMS7</accession>
<dbReference type="PANTHER" id="PTHR48111">
    <property type="entry name" value="REGULATOR OF RPOS"/>
    <property type="match status" value="1"/>
</dbReference>
<evidence type="ECO:0000256" key="5">
    <source>
        <dbReference type="ARBA" id="ARBA00023163"/>
    </source>
</evidence>
<feature type="domain" description="Response regulatory" evidence="7">
    <location>
        <begin position="1"/>
        <end position="103"/>
    </location>
</feature>
<keyword evidence="1 6" id="KW-0597">Phosphoprotein</keyword>
<name>A4BMS7_9GAMM</name>
<dbReference type="PANTHER" id="PTHR48111:SF1">
    <property type="entry name" value="TWO-COMPONENT RESPONSE REGULATOR ORR33"/>
    <property type="match status" value="1"/>
</dbReference>
<evidence type="ECO:0000256" key="4">
    <source>
        <dbReference type="ARBA" id="ARBA00023125"/>
    </source>
</evidence>
<keyword evidence="5" id="KW-0804">Transcription</keyword>
<dbReference type="Gene3D" id="3.40.50.2300">
    <property type="match status" value="1"/>
</dbReference>
<evidence type="ECO:0000256" key="3">
    <source>
        <dbReference type="ARBA" id="ARBA00023015"/>
    </source>
</evidence>
<evidence type="ECO:0000256" key="6">
    <source>
        <dbReference type="PROSITE-ProRule" id="PRU00169"/>
    </source>
</evidence>
<dbReference type="GO" id="GO:0032993">
    <property type="term" value="C:protein-DNA complex"/>
    <property type="evidence" value="ECO:0007669"/>
    <property type="project" value="TreeGrafter"/>
</dbReference>
<dbReference type="PROSITE" id="PS50110">
    <property type="entry name" value="RESPONSE_REGULATORY"/>
    <property type="match status" value="1"/>
</dbReference>
<dbReference type="GO" id="GO:0006355">
    <property type="term" value="P:regulation of DNA-templated transcription"/>
    <property type="evidence" value="ECO:0007669"/>
    <property type="project" value="TreeGrafter"/>
</dbReference>
<evidence type="ECO:0000313" key="8">
    <source>
        <dbReference type="EMBL" id="EAR23615.1"/>
    </source>
</evidence>
<sequence>MVAMTLRGAGHEVMMACDGLTALELAKQSWDLALADVNMPNMDGITLIRELRARPEGRFMPILMLTTETSVERKRAGREAGATGWVVKPFDPDQLVATIERVIGLAP</sequence>
<reference evidence="8 9" key="1">
    <citation type="submission" date="2006-02" db="EMBL/GenBank/DDBJ databases">
        <authorList>
            <person name="Waterbury J."/>
            <person name="Ferriera S."/>
            <person name="Johnson J."/>
            <person name="Kravitz S."/>
            <person name="Halpern A."/>
            <person name="Remington K."/>
            <person name="Beeson K."/>
            <person name="Tran B."/>
            <person name="Rogers Y.-H."/>
            <person name="Friedman R."/>
            <person name="Venter J.C."/>
        </authorList>
    </citation>
    <scope>NUCLEOTIDE SEQUENCE [LARGE SCALE GENOMIC DNA]</scope>
    <source>
        <strain evidence="8 9">Nb-231</strain>
    </source>
</reference>
<keyword evidence="9" id="KW-1185">Reference proteome</keyword>
<dbReference type="GO" id="GO:0005829">
    <property type="term" value="C:cytosol"/>
    <property type="evidence" value="ECO:0007669"/>
    <property type="project" value="TreeGrafter"/>
</dbReference>
<proteinExistence type="predicted"/>
<keyword evidence="3" id="KW-0805">Transcription regulation</keyword>
<evidence type="ECO:0000256" key="1">
    <source>
        <dbReference type="ARBA" id="ARBA00022553"/>
    </source>
</evidence>
<dbReference type="SUPFAM" id="SSF52172">
    <property type="entry name" value="CheY-like"/>
    <property type="match status" value="1"/>
</dbReference>
<dbReference type="HOGENOM" id="CLU_000445_69_17_6"/>
<protein>
    <submittedName>
        <fullName evidence="8">CheY-like receiver protein</fullName>
    </submittedName>
</protein>